<keyword evidence="2" id="KW-1185">Reference proteome</keyword>
<keyword evidence="1" id="KW-0808">Transferase</keyword>
<sequence>MHPTSLLPLCLAAYVSAQSLPSILANNNATLSTLSALLALVPDVVQTLSTAQNITILAPSNTAFANLMARNPRSAELMRNPRALAGVLQYHVLIGRLLASDFSPAPKFPSTLLTTPFSNVTNGQNVGLVMVNGTGKVFSGYKQIATVVTADIEFDGGNVVHIIDTVLTVPANPAQTAINTGLISLAGALTAAGLVDGINALPDVTIFAPSNDAFRAIGSALGTLTTQDLAGILGYHVLARQPLRFSTDLLSADQITFATLQGQNITVRRDGSQVFVNSAKVIIADILTSNGVVHVLDNVLNPSNSSATPDPTASTQVPAFAGASAVADPPFTKGTMKPLPTPTPNFTIKKHKILAQLAVPDAEYTDASPKGSVDAGIRHLIDRINNDDAHAGLVTTSSCAGRVSVYLEGRKAGPSPSPAAGDGGLVNEGTGGGEGGGVGGRGDGAPAAAGASSAGGKGGGEWLFVSHDPVEGGCRDGDDGGGGGGYERLLLGLGPAAVVTGEETGAGKAELTGSSRLIHFKFEPMILHVLTASLEHAQLVIQAGMEAGFRESGAVSLLARQPDEEATPMVAVRSMGLSFESLIGAETDGVRQLVVSSDYLKTLVRIANERFVENEKRIARFSAALDVAFGPPKGKENWEDAEARRVRKRLEGLRRREELKKEKSEVPGEFSEDSTVHQQTSGV</sequence>
<comment type="caution">
    <text evidence="1">The sequence shown here is derived from an EMBL/GenBank/DDBJ whole genome shotgun (WGS) entry which is preliminary data.</text>
</comment>
<dbReference type="EMBL" id="JAGIZQ010000005">
    <property type="protein sequence ID" value="KAH6628636.1"/>
    <property type="molecule type" value="Genomic_DNA"/>
</dbReference>
<accession>A0ACB7P3J7</accession>
<proteinExistence type="predicted"/>
<organism evidence="1 2">
    <name type="scientific">Chaetomium tenue</name>
    <dbReference type="NCBI Taxonomy" id="1854479"/>
    <lineage>
        <taxon>Eukaryota</taxon>
        <taxon>Fungi</taxon>
        <taxon>Dikarya</taxon>
        <taxon>Ascomycota</taxon>
        <taxon>Pezizomycotina</taxon>
        <taxon>Sordariomycetes</taxon>
        <taxon>Sordariomycetidae</taxon>
        <taxon>Sordariales</taxon>
        <taxon>Chaetomiaceae</taxon>
        <taxon>Chaetomium</taxon>
    </lineage>
</organism>
<name>A0ACB7P3J7_9PEZI</name>
<reference evidence="1 2" key="1">
    <citation type="journal article" date="2021" name="Nat. Commun.">
        <title>Genetic determinants of endophytism in the Arabidopsis root mycobiome.</title>
        <authorList>
            <person name="Mesny F."/>
            <person name="Miyauchi S."/>
            <person name="Thiergart T."/>
            <person name="Pickel B."/>
            <person name="Atanasova L."/>
            <person name="Karlsson M."/>
            <person name="Huettel B."/>
            <person name="Barry K.W."/>
            <person name="Haridas S."/>
            <person name="Chen C."/>
            <person name="Bauer D."/>
            <person name="Andreopoulos W."/>
            <person name="Pangilinan J."/>
            <person name="LaButti K."/>
            <person name="Riley R."/>
            <person name="Lipzen A."/>
            <person name="Clum A."/>
            <person name="Drula E."/>
            <person name="Henrissat B."/>
            <person name="Kohler A."/>
            <person name="Grigoriev I.V."/>
            <person name="Martin F.M."/>
            <person name="Hacquard S."/>
        </authorList>
    </citation>
    <scope>NUCLEOTIDE SEQUENCE [LARGE SCALE GENOMIC DNA]</scope>
    <source>
        <strain evidence="1 2">MPI-SDFR-AT-0079</strain>
    </source>
</reference>
<evidence type="ECO:0000313" key="2">
    <source>
        <dbReference type="Proteomes" id="UP000724584"/>
    </source>
</evidence>
<gene>
    <name evidence="1" type="ORF">F5144DRAFT_491826</name>
</gene>
<evidence type="ECO:0000313" key="1">
    <source>
        <dbReference type="EMBL" id="KAH6628636.1"/>
    </source>
</evidence>
<keyword evidence="1" id="KW-0489">Methyltransferase</keyword>
<protein>
    <submittedName>
        <fullName evidence="1">Methyltransferase TYW3-domain-containing protein</fullName>
    </submittedName>
</protein>
<dbReference type="Proteomes" id="UP000724584">
    <property type="component" value="Unassembled WGS sequence"/>
</dbReference>